<evidence type="ECO:0000256" key="1">
    <source>
        <dbReference type="ARBA" id="ARBA00022741"/>
    </source>
</evidence>
<dbReference type="AlphaFoldDB" id="A0A2S6I6W8"/>
<evidence type="ECO:0000313" key="6">
    <source>
        <dbReference type="EMBL" id="PPK87244.1"/>
    </source>
</evidence>
<keyword evidence="4" id="KW-0812">Transmembrane</keyword>
<keyword evidence="4" id="KW-0472">Membrane</keyword>
<dbReference type="EMBL" id="PTJC01000005">
    <property type="protein sequence ID" value="PPK87244.1"/>
    <property type="molecule type" value="Genomic_DNA"/>
</dbReference>
<proteinExistence type="inferred from homology"/>
<evidence type="ECO:0000313" key="7">
    <source>
        <dbReference type="Proteomes" id="UP000237662"/>
    </source>
</evidence>
<reference evidence="6 7" key="1">
    <citation type="submission" date="2018-02" db="EMBL/GenBank/DDBJ databases">
        <title>Genomic Encyclopedia of Archaeal and Bacterial Type Strains, Phase II (KMG-II): from individual species to whole genera.</title>
        <authorList>
            <person name="Goeker M."/>
        </authorList>
    </citation>
    <scope>NUCLEOTIDE SEQUENCE [LARGE SCALE GENOMIC DNA]</scope>
    <source>
        <strain evidence="6 7">DSM 29526</strain>
    </source>
</reference>
<dbReference type="GO" id="GO:0000166">
    <property type="term" value="F:nucleotide binding"/>
    <property type="evidence" value="ECO:0007669"/>
    <property type="project" value="UniProtKB-KW"/>
</dbReference>
<dbReference type="Proteomes" id="UP000237662">
    <property type="component" value="Unassembled WGS sequence"/>
</dbReference>
<dbReference type="RefSeq" id="WP_104417858.1">
    <property type="nucleotide sequence ID" value="NZ_PTJC01000005.1"/>
</dbReference>
<dbReference type="InterPro" id="IPR046876">
    <property type="entry name" value="Prok_STING"/>
</dbReference>
<feature type="domain" description="Prokaryotic STING" evidence="5">
    <location>
        <begin position="42"/>
        <end position="199"/>
    </location>
</feature>
<sequence length="230" mass="26576">MSENIELTAALVGILSGSIAIWQYVNVKHENKELRKEVELIASTGVAIGYYYNFIVSVFSKLKEHVLRIEIYEDNTNTIEKVVEYESEDVELHIIMPNDLQINSMNHAIKKMRIHRKGNIVSRGSERNFGINFMYGENGKLLILDFPKPLNAIREYMFKLPKFVSLLNENGELNDNNLFESPIWQQHEDRELRNFEKTIRVLMARGRVDEGQTETKFVNVDAVPDSADGR</sequence>
<dbReference type="GO" id="GO:0051607">
    <property type="term" value="P:defense response to virus"/>
    <property type="evidence" value="ECO:0007669"/>
    <property type="project" value="UniProtKB-KW"/>
</dbReference>
<accession>A0A2S6I6W8</accession>
<keyword evidence="2" id="KW-0051">Antiviral defense</keyword>
<name>A0A2S6I6W8_9BACT</name>
<gene>
    <name evidence="6" type="ORF">CLV84_0181</name>
</gene>
<evidence type="ECO:0000259" key="5">
    <source>
        <dbReference type="Pfam" id="PF20300"/>
    </source>
</evidence>
<feature type="transmembrane region" description="Helical" evidence="4">
    <location>
        <begin position="40"/>
        <end position="59"/>
    </location>
</feature>
<dbReference type="Pfam" id="PF20300">
    <property type="entry name" value="prok_STING"/>
    <property type="match status" value="1"/>
</dbReference>
<dbReference type="CDD" id="cd22659">
    <property type="entry name" value="STING_bact-like"/>
    <property type="match status" value="1"/>
</dbReference>
<keyword evidence="7" id="KW-1185">Reference proteome</keyword>
<keyword evidence="4" id="KW-1133">Transmembrane helix</keyword>
<comment type="similarity">
    <text evidence="3">In the C-terminal section; belongs to the bacterial STING family.</text>
</comment>
<keyword evidence="1" id="KW-0547">Nucleotide-binding</keyword>
<feature type="transmembrane region" description="Helical" evidence="4">
    <location>
        <begin position="7"/>
        <end position="25"/>
    </location>
</feature>
<evidence type="ECO:0000256" key="4">
    <source>
        <dbReference type="SAM" id="Phobius"/>
    </source>
</evidence>
<comment type="caution">
    <text evidence="6">The sequence shown here is derived from an EMBL/GenBank/DDBJ whole genome shotgun (WGS) entry which is preliminary data.</text>
</comment>
<evidence type="ECO:0000256" key="3">
    <source>
        <dbReference type="ARBA" id="ARBA00034315"/>
    </source>
</evidence>
<evidence type="ECO:0000256" key="2">
    <source>
        <dbReference type="ARBA" id="ARBA00023118"/>
    </source>
</evidence>
<organism evidence="6 7">
    <name type="scientific">Neolewinella xylanilytica</name>
    <dbReference type="NCBI Taxonomy" id="1514080"/>
    <lineage>
        <taxon>Bacteria</taxon>
        <taxon>Pseudomonadati</taxon>
        <taxon>Bacteroidota</taxon>
        <taxon>Saprospiria</taxon>
        <taxon>Saprospirales</taxon>
        <taxon>Lewinellaceae</taxon>
        <taxon>Neolewinella</taxon>
    </lineage>
</organism>
<protein>
    <recommendedName>
        <fullName evidence="5">Prokaryotic STING domain-containing protein</fullName>
    </recommendedName>
</protein>
<dbReference type="OrthoDB" id="1492684at2"/>